<feature type="non-terminal residue" evidence="1">
    <location>
        <position position="1"/>
    </location>
</feature>
<proteinExistence type="predicted"/>
<name>A0A2J1DW56_9CHLR</name>
<sequence>DSTILDTGEGDVLLITPDGIFIPRDYPQASPPPDPGLPAPSAEQRVMISHTLGEPHILKPSDFIIVNIRDLFLLISSGGLHKVQNGGPGMNAPQDEAAMQQMLSMASAAQNSMLEACPIFIERLRNNPKLGQKLKEMMQNWSQEIN</sequence>
<dbReference type="AlphaFoldDB" id="A0A2J1DW56"/>
<reference evidence="1 2" key="1">
    <citation type="journal article" date="2017" name="FEMS Microbiol. Ecol.">
        <title>Reconstructed genomes of novel Dehalococcoides mccartyi strains from 1,2,3,4-tetrachlorodibenzo-p-dioxin-dechlorinating enrichment cultures reveal divergent reductive dehalogenase gene profiles.</title>
        <authorList>
            <person name="Dam H.T."/>
            <person name="Vollmers J."/>
            <person name="Kaster A.K."/>
            <person name="Haggblom M.M."/>
        </authorList>
    </citation>
    <scope>NUCLEOTIDE SEQUENCE [LARGE SCALE GENOMIC DNA]</scope>
    <source>
        <strain evidence="1 2">H1-3-2.001</strain>
    </source>
</reference>
<evidence type="ECO:0000313" key="2">
    <source>
        <dbReference type="Proteomes" id="UP000233649"/>
    </source>
</evidence>
<dbReference type="Proteomes" id="UP000233649">
    <property type="component" value="Unassembled WGS sequence"/>
</dbReference>
<accession>A0A2J1DW56</accession>
<organism evidence="1 2">
    <name type="scientific">Dehalococcoides mccartyi</name>
    <dbReference type="NCBI Taxonomy" id="61435"/>
    <lineage>
        <taxon>Bacteria</taxon>
        <taxon>Bacillati</taxon>
        <taxon>Chloroflexota</taxon>
        <taxon>Dehalococcoidia</taxon>
        <taxon>Dehalococcoidales</taxon>
        <taxon>Dehalococcoidaceae</taxon>
        <taxon>Dehalococcoides</taxon>
    </lineage>
</organism>
<evidence type="ECO:0000313" key="1">
    <source>
        <dbReference type="EMBL" id="PKH46382.1"/>
    </source>
</evidence>
<comment type="caution">
    <text evidence="1">The sequence shown here is derived from an EMBL/GenBank/DDBJ whole genome shotgun (WGS) entry which is preliminary data.</text>
</comment>
<gene>
    <name evidence="1" type="ORF">CVH13_01123</name>
</gene>
<protein>
    <submittedName>
        <fullName evidence="1">Uncharacterized protein</fullName>
    </submittedName>
</protein>
<dbReference type="EMBL" id="PHFD01000217">
    <property type="protein sequence ID" value="PKH46382.1"/>
    <property type="molecule type" value="Genomic_DNA"/>
</dbReference>